<dbReference type="EMBL" id="BSYO01000005">
    <property type="protein sequence ID" value="GMH04833.1"/>
    <property type="molecule type" value="Genomic_DNA"/>
</dbReference>
<accession>A0AAD3S5F9</accession>
<protein>
    <submittedName>
        <fullName evidence="2">Uncharacterized protein</fullName>
    </submittedName>
</protein>
<evidence type="ECO:0000313" key="2">
    <source>
        <dbReference type="EMBL" id="GMH04833.1"/>
    </source>
</evidence>
<sequence>MKWNVEDALFAVLIVWCECDFVKTPVADDAAEGVNSGKLLSDVVLEFGHQRRFRDFGLLKSAEILLWRCEDDVGHCKPAAHVDGLLSLVLPDLQGCLNYKDAS</sequence>
<proteinExistence type="predicted"/>
<feature type="chain" id="PRO_5042084210" evidence="1">
    <location>
        <begin position="20"/>
        <end position="103"/>
    </location>
</feature>
<evidence type="ECO:0000256" key="1">
    <source>
        <dbReference type="SAM" id="SignalP"/>
    </source>
</evidence>
<name>A0AAD3S5F9_NEPGR</name>
<evidence type="ECO:0000313" key="3">
    <source>
        <dbReference type="Proteomes" id="UP001279734"/>
    </source>
</evidence>
<dbReference type="Proteomes" id="UP001279734">
    <property type="component" value="Unassembled WGS sequence"/>
</dbReference>
<dbReference type="AlphaFoldDB" id="A0AAD3S5F9"/>
<comment type="caution">
    <text evidence="2">The sequence shown here is derived from an EMBL/GenBank/DDBJ whole genome shotgun (WGS) entry which is preliminary data.</text>
</comment>
<feature type="signal peptide" evidence="1">
    <location>
        <begin position="1"/>
        <end position="19"/>
    </location>
</feature>
<keyword evidence="1" id="KW-0732">Signal</keyword>
<reference evidence="2" key="1">
    <citation type="submission" date="2023-05" db="EMBL/GenBank/DDBJ databases">
        <title>Nepenthes gracilis genome sequencing.</title>
        <authorList>
            <person name="Fukushima K."/>
        </authorList>
    </citation>
    <scope>NUCLEOTIDE SEQUENCE</scope>
    <source>
        <strain evidence="2">SING2019-196</strain>
    </source>
</reference>
<gene>
    <name evidence="2" type="ORF">Nepgr_006673</name>
</gene>
<keyword evidence="3" id="KW-1185">Reference proteome</keyword>
<organism evidence="2 3">
    <name type="scientific">Nepenthes gracilis</name>
    <name type="common">Slender pitcher plant</name>
    <dbReference type="NCBI Taxonomy" id="150966"/>
    <lineage>
        <taxon>Eukaryota</taxon>
        <taxon>Viridiplantae</taxon>
        <taxon>Streptophyta</taxon>
        <taxon>Embryophyta</taxon>
        <taxon>Tracheophyta</taxon>
        <taxon>Spermatophyta</taxon>
        <taxon>Magnoliopsida</taxon>
        <taxon>eudicotyledons</taxon>
        <taxon>Gunneridae</taxon>
        <taxon>Pentapetalae</taxon>
        <taxon>Caryophyllales</taxon>
        <taxon>Nepenthaceae</taxon>
        <taxon>Nepenthes</taxon>
    </lineage>
</organism>